<accession>L9UCQ6</accession>
<protein>
    <recommendedName>
        <fullName evidence="1">ABC-three component systems C-terminal domain-containing protein</fullName>
    </recommendedName>
</protein>
<dbReference type="Pfam" id="PF20276">
    <property type="entry name" value="CTD1"/>
    <property type="match status" value="1"/>
</dbReference>
<dbReference type="Proteomes" id="UP000011651">
    <property type="component" value="Unassembled WGS sequence"/>
</dbReference>
<dbReference type="AlphaFoldDB" id="L9UCQ6"/>
<sequence>MWPVLLDHYNDRVVKGVNVSDEEASKYPHSAISTWSGFVYQGKVALYHCLKLINEGDSEFELQLDSTDDFAIYKDGNLISAHQVKAKIGDYRGNYKEALEKSASLELDRVAGIKRYFHISQPINDHSDYVGSNHECVEFYRYGESHHCELDKIEELTKQVIKEIYARQTVAFDDSLIDANYCLLSDRISSKALAIHARIQNEGDTQRKAAYESRVTAESILSDITDTNPYERKDYYAIELKARLHSHLEERLDESLPGMSNAVYERARRIYELIRLSEGGDFKILCQLMKPSEKFSRIQDADIRRYSDLVHTINVEPILKRLPHYLDSNNKFYAPTALYLPEPTDKKYCKSEIIAEIKNNDDLGNLLFEFNNLIAAKATESFIVDTKYTNCFNGSSIDAQERIDSNITKSLCISILTRDDAEARLK</sequence>
<name>L9UCQ6_9GAMM</name>
<proteinExistence type="predicted"/>
<dbReference type="PATRIC" id="fig|1204738.3.peg.1652"/>
<comment type="caution">
    <text evidence="2">The sequence shown here is derived from an EMBL/GenBank/DDBJ whole genome shotgun (WGS) entry which is preliminary data.</text>
</comment>
<feature type="domain" description="ABC-three component systems C-terminal" evidence="1">
    <location>
        <begin position="137"/>
        <end position="376"/>
    </location>
</feature>
<gene>
    <name evidence="2" type="ORF">HALTITAN_1106</name>
</gene>
<evidence type="ECO:0000259" key="1">
    <source>
        <dbReference type="Pfam" id="PF20276"/>
    </source>
</evidence>
<evidence type="ECO:0000313" key="2">
    <source>
        <dbReference type="EMBL" id="ELY21983.1"/>
    </source>
</evidence>
<reference evidence="2 3" key="1">
    <citation type="journal article" date="2013" name="Genome Announc.">
        <title>Draft Genome of the Marine Gammaproteobacterium Halomonas titanicae.</title>
        <authorList>
            <person name="Sanchez-Porro C."/>
            <person name="de la Haba R.R."/>
            <person name="Cruz-Hernandez N."/>
            <person name="Gonzalez J.M."/>
            <person name="Reyes-Guirao C."/>
            <person name="Navarro-Sampedro L."/>
            <person name="Carballo M."/>
            <person name="Ventosa A."/>
        </authorList>
    </citation>
    <scope>NUCLEOTIDE SEQUENCE [LARGE SCALE GENOMIC DNA]</scope>
    <source>
        <strain evidence="2 3">BH1</strain>
    </source>
</reference>
<dbReference type="EMBL" id="AOPO01000003">
    <property type="protein sequence ID" value="ELY21983.1"/>
    <property type="molecule type" value="Genomic_DNA"/>
</dbReference>
<organism evidence="2 3">
    <name type="scientific">Vreelandella titanicae BH1</name>
    <dbReference type="NCBI Taxonomy" id="1204738"/>
    <lineage>
        <taxon>Bacteria</taxon>
        <taxon>Pseudomonadati</taxon>
        <taxon>Pseudomonadota</taxon>
        <taxon>Gammaproteobacteria</taxon>
        <taxon>Oceanospirillales</taxon>
        <taxon>Halomonadaceae</taxon>
        <taxon>Vreelandella</taxon>
    </lineage>
</organism>
<dbReference type="InterPro" id="IPR046920">
    <property type="entry name" value="ABC-3C_CTD1"/>
</dbReference>
<evidence type="ECO:0000313" key="3">
    <source>
        <dbReference type="Proteomes" id="UP000011651"/>
    </source>
</evidence>